<dbReference type="InterPro" id="IPR041993">
    <property type="entry name" value="GPKOW_KOW1"/>
</dbReference>
<accession>A0A9B0U492</accession>
<dbReference type="SMART" id="SM00443">
    <property type="entry name" value="G_patch"/>
    <property type="match status" value="1"/>
</dbReference>
<comment type="similarity">
    <text evidence="2 5">Belongs to the MOS2 family.</text>
</comment>
<dbReference type="RefSeq" id="XP_006876741.1">
    <property type="nucleotide sequence ID" value="XM_006876679.1"/>
</dbReference>
<dbReference type="InterPro" id="IPR041994">
    <property type="entry name" value="GPKOW_KOW2"/>
</dbReference>
<dbReference type="Pfam" id="PF12656">
    <property type="entry name" value="G-patch_2"/>
    <property type="match status" value="1"/>
</dbReference>
<comment type="function">
    <text evidence="5">RNA-binding protein involved in pre-mRNA splicing.</text>
</comment>
<dbReference type="SMART" id="SM00739">
    <property type="entry name" value="KOW"/>
    <property type="match status" value="2"/>
</dbReference>
<dbReference type="PANTHER" id="PTHR15818">
    <property type="entry name" value="G PATCH AND KOW-CONTAINING"/>
    <property type="match status" value="1"/>
</dbReference>
<keyword evidence="8" id="KW-1185">Reference proteome</keyword>
<sequence length="474" mass="52319">MADAEDSDSRLATISAAPISFGFSRTSARRRVVDLGDSARAASEEKDFLKTVEGRELQSVKPSEAPKELVIPLIQNGHQRQLTQAPGPSTNVDASVDGVLLSQAVKELIEESKKSLEERENEGVCPTLAIPMIEKGCIPSREGEDSELPAKTMPEEADYEAVPVEAYGLAMLRGMGWKPGEGIGRTFNQVVKPRVNSLRPKGLGLGANLTEAKALTPTGPHRLTKPDEEKEKEDQFQGLVPGGAVVILSGPHRGIYGKVEGLDPDNVRAMVHLAVGNRVVTVSEYCLRPVSQQEFDKNWLDCKQQNGTPSSRKATREQDLHVQWEDSERKRKHPPHRQDGPPAKTEKAAPRSQHWLHRDLRVRFVDKLFKGGQYYNTKMTIEDVLSPGTCVCRTDEGRILEGLREDMLETLIPKVEGSCVMVVLGPQAGRVGCLLSRDTVRNQALVQLRRENQVVELHYDAVCQYMGPGDSDDD</sequence>
<dbReference type="PROSITE" id="PS50174">
    <property type="entry name" value="G_PATCH"/>
    <property type="match status" value="1"/>
</dbReference>
<evidence type="ECO:0000256" key="4">
    <source>
        <dbReference type="ARBA" id="ARBA00023242"/>
    </source>
</evidence>
<keyword evidence="5" id="KW-0508">mRNA splicing</keyword>
<dbReference type="CDD" id="cd13152">
    <property type="entry name" value="KOW_GPKOW_A"/>
    <property type="match status" value="1"/>
</dbReference>
<dbReference type="PANTHER" id="PTHR15818:SF2">
    <property type="entry name" value="G-PATCH DOMAIN AND KOW MOTIFS-CONTAINING PROTEIN"/>
    <property type="match status" value="1"/>
</dbReference>
<dbReference type="GO" id="GO:0005681">
    <property type="term" value="C:spliceosomal complex"/>
    <property type="evidence" value="ECO:0007669"/>
    <property type="project" value="TreeGrafter"/>
</dbReference>
<keyword evidence="5" id="KW-0507">mRNA processing</keyword>
<dbReference type="InterPro" id="IPR000467">
    <property type="entry name" value="G_patch_dom"/>
</dbReference>
<dbReference type="InterPro" id="IPR026822">
    <property type="entry name" value="Spp2/MOS2_G-patch"/>
</dbReference>
<evidence type="ECO:0000259" key="7">
    <source>
        <dbReference type="PROSITE" id="PS50174"/>
    </source>
</evidence>
<reference evidence="9" key="1">
    <citation type="submission" date="2025-08" db="UniProtKB">
        <authorList>
            <consortium name="RefSeq"/>
        </authorList>
    </citation>
    <scope>IDENTIFICATION</scope>
    <source>
        <tissue evidence="9">Spleen</tissue>
    </source>
</reference>
<dbReference type="InterPro" id="IPR014722">
    <property type="entry name" value="Rib_uL2_dom2"/>
</dbReference>
<dbReference type="CTD" id="27238"/>
<dbReference type="OrthoDB" id="5577072at2759"/>
<evidence type="ECO:0000256" key="3">
    <source>
        <dbReference type="ARBA" id="ARBA00022737"/>
    </source>
</evidence>
<evidence type="ECO:0000256" key="5">
    <source>
        <dbReference type="RuleBase" id="RU369096"/>
    </source>
</evidence>
<feature type="compositionally biased region" description="Basic and acidic residues" evidence="6">
    <location>
        <begin position="314"/>
        <end position="329"/>
    </location>
</feature>
<dbReference type="GeneID" id="102824335"/>
<dbReference type="Pfam" id="PF25088">
    <property type="entry name" value="GPKOW_C"/>
    <property type="match status" value="1"/>
</dbReference>
<feature type="region of interest" description="Disordered" evidence="6">
    <location>
        <begin position="215"/>
        <end position="236"/>
    </location>
</feature>
<dbReference type="InterPro" id="IPR045166">
    <property type="entry name" value="Spp2-like"/>
</dbReference>
<evidence type="ECO:0000256" key="6">
    <source>
        <dbReference type="SAM" id="MobiDB-lite"/>
    </source>
</evidence>
<feature type="compositionally biased region" description="Basic and acidic residues" evidence="6">
    <location>
        <begin position="224"/>
        <end position="235"/>
    </location>
</feature>
<organism evidence="8 9">
    <name type="scientific">Chrysochloris asiatica</name>
    <name type="common">Cape golden mole</name>
    <dbReference type="NCBI Taxonomy" id="185453"/>
    <lineage>
        <taxon>Eukaryota</taxon>
        <taxon>Metazoa</taxon>
        <taxon>Chordata</taxon>
        <taxon>Craniata</taxon>
        <taxon>Vertebrata</taxon>
        <taxon>Euteleostomi</taxon>
        <taxon>Mammalia</taxon>
        <taxon>Eutheria</taxon>
        <taxon>Afrotheria</taxon>
        <taxon>Chrysochloridae</taxon>
        <taxon>Chrysochlorinae</taxon>
        <taxon>Chrysochloris</taxon>
    </lineage>
</organism>
<dbReference type="InterPro" id="IPR005824">
    <property type="entry name" value="KOW"/>
</dbReference>
<dbReference type="GO" id="GO:0003676">
    <property type="term" value="F:nucleic acid binding"/>
    <property type="evidence" value="ECO:0007669"/>
    <property type="project" value="InterPro"/>
</dbReference>
<evidence type="ECO:0000313" key="9">
    <source>
        <dbReference type="RefSeq" id="XP_006876741.1"/>
    </source>
</evidence>
<gene>
    <name evidence="9" type="primary">GPKOW</name>
</gene>
<dbReference type="Proteomes" id="UP000504623">
    <property type="component" value="Unplaced"/>
</dbReference>
<keyword evidence="4 5" id="KW-0539">Nucleus</keyword>
<name>A0A9B0U492_CHRAS</name>
<proteinExistence type="inferred from homology"/>
<evidence type="ECO:0000256" key="1">
    <source>
        <dbReference type="ARBA" id="ARBA00004123"/>
    </source>
</evidence>
<dbReference type="AlphaFoldDB" id="A0A9B0U492"/>
<feature type="compositionally biased region" description="Basic and acidic residues" evidence="6">
    <location>
        <begin position="336"/>
        <end position="349"/>
    </location>
</feature>
<evidence type="ECO:0000313" key="8">
    <source>
        <dbReference type="Proteomes" id="UP000504623"/>
    </source>
</evidence>
<keyword evidence="3" id="KW-0677">Repeat</keyword>
<dbReference type="Pfam" id="PF00467">
    <property type="entry name" value="KOW"/>
    <property type="match status" value="1"/>
</dbReference>
<evidence type="ECO:0000256" key="2">
    <source>
        <dbReference type="ARBA" id="ARBA00010966"/>
    </source>
</evidence>
<feature type="region of interest" description="Disordered" evidence="6">
    <location>
        <begin position="305"/>
        <end position="352"/>
    </location>
</feature>
<feature type="domain" description="G-patch" evidence="7">
    <location>
        <begin position="164"/>
        <end position="210"/>
    </location>
</feature>
<dbReference type="CDD" id="cd13153">
    <property type="entry name" value="KOW_GPKOW_B"/>
    <property type="match status" value="1"/>
</dbReference>
<dbReference type="GO" id="GO:0000398">
    <property type="term" value="P:mRNA splicing, via spliceosome"/>
    <property type="evidence" value="ECO:0007669"/>
    <property type="project" value="UniProtKB-UniRule"/>
</dbReference>
<protein>
    <recommendedName>
        <fullName evidence="5">G-patch domain and KOW motifs-containing protein</fullName>
    </recommendedName>
</protein>
<dbReference type="Gene3D" id="2.30.30.30">
    <property type="match status" value="1"/>
</dbReference>
<comment type="subcellular location">
    <subcellularLocation>
        <location evidence="1 5">Nucleus</location>
    </subcellularLocation>
</comment>